<dbReference type="GO" id="GO:0009234">
    <property type="term" value="P:menaquinone biosynthetic process"/>
    <property type="evidence" value="ECO:0007669"/>
    <property type="project" value="UniProtKB-UniPathway"/>
</dbReference>
<evidence type="ECO:0000313" key="9">
    <source>
        <dbReference type="EMBL" id="KYC50136.1"/>
    </source>
</evidence>
<comment type="subcellular location">
    <subcellularLocation>
        <location evidence="1">Cell membrane</location>
        <topology evidence="1">Multi-pass membrane protein</topology>
    </subcellularLocation>
</comment>
<feature type="transmembrane region" description="Helical" evidence="8">
    <location>
        <begin position="20"/>
        <end position="40"/>
    </location>
</feature>
<feature type="transmembrane region" description="Helical" evidence="8">
    <location>
        <begin position="289"/>
        <end position="308"/>
    </location>
</feature>
<accession>A0A150IYS9</accession>
<dbReference type="InterPro" id="IPR000537">
    <property type="entry name" value="UbiA_prenyltransferase"/>
</dbReference>
<feature type="transmembrane region" description="Helical" evidence="8">
    <location>
        <begin position="154"/>
        <end position="176"/>
    </location>
</feature>
<evidence type="ECO:0000313" key="10">
    <source>
        <dbReference type="Proteomes" id="UP000075578"/>
    </source>
</evidence>
<dbReference type="AlphaFoldDB" id="A0A150IYS9"/>
<sequence length="309" mass="34547">MNYVNKDKIISWAKIIRFQFYPMTFLAYTVGALSSLKIIGKFDLTVYILGYLSMFLIEFATVISNEYYDYETDRINKNYSQFTGGSRMLVDGKITFIETKIAIAGALFIISIFGLILAYMTSFYAILILLIGLILGLSYTVPPIKLSYRGLGEIDVGITHSFYIVLAGFLLQSPAIGTTFPWLISIPLFFAVFGAIILAGFPDLDADKKVGKKTLTVLLGQKRATLLSIVSIICSILSSGFIAYSRILGYASILFLITIIQGIALIYLLNILFKANVNYSQINKQLQMALSYIMWFTLIPLLYLSNIID</sequence>
<evidence type="ECO:0000256" key="7">
    <source>
        <dbReference type="ARBA" id="ARBA00023136"/>
    </source>
</evidence>
<gene>
    <name evidence="9" type="ORF">AMQ74_01304</name>
</gene>
<feature type="transmembrane region" description="Helical" evidence="8">
    <location>
        <begin position="97"/>
        <end position="117"/>
    </location>
</feature>
<evidence type="ECO:0000256" key="6">
    <source>
        <dbReference type="ARBA" id="ARBA00022989"/>
    </source>
</evidence>
<dbReference type="UniPathway" id="UPA00079"/>
<feature type="transmembrane region" description="Helical" evidence="8">
    <location>
        <begin position="182"/>
        <end position="204"/>
    </location>
</feature>
<evidence type="ECO:0000256" key="4">
    <source>
        <dbReference type="ARBA" id="ARBA00022679"/>
    </source>
</evidence>
<organism evidence="9 10">
    <name type="scientific">Candidatus Methanofastidiosum methylothiophilum</name>
    <dbReference type="NCBI Taxonomy" id="1705564"/>
    <lineage>
        <taxon>Archaea</taxon>
        <taxon>Methanobacteriati</taxon>
        <taxon>Methanobacteriota</taxon>
        <taxon>Stenosarchaea group</taxon>
        <taxon>Candidatus Methanofastidiosia</taxon>
        <taxon>Candidatus Methanofastidiosales</taxon>
        <taxon>Candidatus Methanofastidiosaceae</taxon>
        <taxon>Candidatus Methanofastidiosum</taxon>
    </lineage>
</organism>
<reference evidence="9 10" key="1">
    <citation type="journal article" date="2016" name="ISME J.">
        <title>Chasing the elusive Euryarchaeota class WSA2: genomes reveal a uniquely fastidious methyl-reducing methanogen.</title>
        <authorList>
            <person name="Nobu M.K."/>
            <person name="Narihiro T."/>
            <person name="Kuroda K."/>
            <person name="Mei R."/>
            <person name="Liu W.T."/>
        </authorList>
    </citation>
    <scope>NUCLEOTIDE SEQUENCE [LARGE SCALE GENOMIC DNA]</scope>
    <source>
        <strain evidence="9">U1lsi0528_Bin089</strain>
    </source>
</reference>
<dbReference type="InterPro" id="IPR044878">
    <property type="entry name" value="UbiA_sf"/>
</dbReference>
<dbReference type="Pfam" id="PF01040">
    <property type="entry name" value="UbiA"/>
    <property type="match status" value="1"/>
</dbReference>
<dbReference type="GO" id="GO:0042371">
    <property type="term" value="P:vitamin K biosynthetic process"/>
    <property type="evidence" value="ECO:0007669"/>
    <property type="project" value="TreeGrafter"/>
</dbReference>
<evidence type="ECO:0000256" key="5">
    <source>
        <dbReference type="ARBA" id="ARBA00022692"/>
    </source>
</evidence>
<feature type="transmembrane region" description="Helical" evidence="8">
    <location>
        <begin position="46"/>
        <end position="68"/>
    </location>
</feature>
<protein>
    <submittedName>
        <fullName evidence="9">1,4-dihydroxy-2-naphthoate octaprenyltransferase</fullName>
    </submittedName>
</protein>
<keyword evidence="4 9" id="KW-0808">Transferase</keyword>
<dbReference type="EMBL" id="LNGD01000087">
    <property type="protein sequence ID" value="KYC50136.1"/>
    <property type="molecule type" value="Genomic_DNA"/>
</dbReference>
<dbReference type="CDD" id="cd13962">
    <property type="entry name" value="PT_UbiA_UBIAD1"/>
    <property type="match status" value="1"/>
</dbReference>
<evidence type="ECO:0000256" key="2">
    <source>
        <dbReference type="ARBA" id="ARBA00004863"/>
    </source>
</evidence>
<dbReference type="InterPro" id="IPR026046">
    <property type="entry name" value="UBIAD1"/>
</dbReference>
<feature type="transmembrane region" description="Helical" evidence="8">
    <location>
        <begin position="224"/>
        <end position="244"/>
    </location>
</feature>
<evidence type="ECO:0000256" key="3">
    <source>
        <dbReference type="ARBA" id="ARBA00022428"/>
    </source>
</evidence>
<keyword evidence="6 8" id="KW-1133">Transmembrane helix</keyword>
<dbReference type="Gene3D" id="1.10.357.140">
    <property type="entry name" value="UbiA prenyltransferase"/>
    <property type="match status" value="1"/>
</dbReference>
<keyword evidence="5 8" id="KW-0812">Transmembrane</keyword>
<dbReference type="Proteomes" id="UP000075578">
    <property type="component" value="Unassembled WGS sequence"/>
</dbReference>
<dbReference type="PANTHER" id="PTHR13929:SF0">
    <property type="entry name" value="UBIA PRENYLTRANSFERASE DOMAIN-CONTAINING PROTEIN 1"/>
    <property type="match status" value="1"/>
</dbReference>
<feature type="transmembrane region" description="Helical" evidence="8">
    <location>
        <begin position="123"/>
        <end position="142"/>
    </location>
</feature>
<evidence type="ECO:0000256" key="8">
    <source>
        <dbReference type="SAM" id="Phobius"/>
    </source>
</evidence>
<comment type="pathway">
    <text evidence="2">Quinol/quinone metabolism; menaquinone biosynthesis.</text>
</comment>
<dbReference type="PANTHER" id="PTHR13929">
    <property type="entry name" value="1,4-DIHYDROXY-2-NAPHTHOATE OCTAPRENYLTRANSFERASE"/>
    <property type="match status" value="1"/>
</dbReference>
<keyword evidence="3" id="KW-0474">Menaquinone biosynthesis</keyword>
<name>A0A150IYS9_9EURY</name>
<comment type="caution">
    <text evidence="9">The sequence shown here is derived from an EMBL/GenBank/DDBJ whole genome shotgun (WGS) entry which is preliminary data.</text>
</comment>
<keyword evidence="7 8" id="KW-0472">Membrane</keyword>
<evidence type="ECO:0000256" key="1">
    <source>
        <dbReference type="ARBA" id="ARBA00004651"/>
    </source>
</evidence>
<dbReference type="PIRSF" id="PIRSF005355">
    <property type="entry name" value="UBIAD1"/>
    <property type="match status" value="1"/>
</dbReference>
<dbReference type="Gene3D" id="1.20.120.1780">
    <property type="entry name" value="UbiA prenyltransferase"/>
    <property type="match status" value="1"/>
</dbReference>
<dbReference type="GO" id="GO:0004659">
    <property type="term" value="F:prenyltransferase activity"/>
    <property type="evidence" value="ECO:0007669"/>
    <property type="project" value="InterPro"/>
</dbReference>
<proteinExistence type="predicted"/>
<feature type="transmembrane region" description="Helical" evidence="8">
    <location>
        <begin position="250"/>
        <end position="269"/>
    </location>
</feature>
<dbReference type="GO" id="GO:0005886">
    <property type="term" value="C:plasma membrane"/>
    <property type="evidence" value="ECO:0007669"/>
    <property type="project" value="UniProtKB-SubCell"/>
</dbReference>